<accession>A0A0D2LI89</accession>
<reference evidence="3 4" key="1">
    <citation type="journal article" date="2013" name="BMC Genomics">
        <title>Reconstruction of the lipid metabolism for the microalga Monoraphidium neglectum from its genome sequence reveals characteristics suitable for biofuel production.</title>
        <authorList>
            <person name="Bogen C."/>
            <person name="Al-Dilaimi A."/>
            <person name="Albersmeier A."/>
            <person name="Wichmann J."/>
            <person name="Grundmann M."/>
            <person name="Rupp O."/>
            <person name="Lauersen K.J."/>
            <person name="Blifernez-Klassen O."/>
            <person name="Kalinowski J."/>
            <person name="Goesmann A."/>
            <person name="Mussgnug J.H."/>
            <person name="Kruse O."/>
        </authorList>
    </citation>
    <scope>NUCLEOTIDE SEQUENCE [LARGE SCALE GENOMIC DNA]</scope>
    <source>
        <strain evidence="3 4">SAG 48.87</strain>
    </source>
</reference>
<dbReference type="STRING" id="145388.A0A0D2LI89"/>
<dbReference type="AlphaFoldDB" id="A0A0D2LI89"/>
<keyword evidence="4" id="KW-1185">Reference proteome</keyword>
<dbReference type="GeneID" id="25733956"/>
<name>A0A0D2LI89_9CHLO</name>
<dbReference type="EMBL" id="KK106336">
    <property type="protein sequence ID" value="KIY91744.1"/>
    <property type="molecule type" value="Genomic_DNA"/>
</dbReference>
<protein>
    <submittedName>
        <fullName evidence="3">Uncharacterized protein</fullName>
    </submittedName>
</protein>
<keyword evidence="1" id="KW-0175">Coiled coil</keyword>
<evidence type="ECO:0000313" key="3">
    <source>
        <dbReference type="EMBL" id="KIY91744.1"/>
    </source>
</evidence>
<dbReference type="Proteomes" id="UP000054498">
    <property type="component" value="Unassembled WGS sequence"/>
</dbReference>
<evidence type="ECO:0000313" key="4">
    <source>
        <dbReference type="Proteomes" id="UP000054498"/>
    </source>
</evidence>
<sequence length="185" mass="20004">MAPLRAEHADAADAAAPAPPAQRAPSGALPSWLWPLGRDAVRGSSTEELTRAIAAAGDDAAALQRIARGLLAERNDHREESRRWEAAARALETQLADARRARSGLLERLQLLERQVSVLKEDTLVDRLVEAKLATAQRDLEAEELRGGLRRERERARQLAARLTAAQGRYDALANRVAAAGGLAT</sequence>
<gene>
    <name evidence="3" type="ORF">MNEG_16219</name>
</gene>
<organism evidence="3 4">
    <name type="scientific">Monoraphidium neglectum</name>
    <dbReference type="NCBI Taxonomy" id="145388"/>
    <lineage>
        <taxon>Eukaryota</taxon>
        <taxon>Viridiplantae</taxon>
        <taxon>Chlorophyta</taxon>
        <taxon>core chlorophytes</taxon>
        <taxon>Chlorophyceae</taxon>
        <taxon>CS clade</taxon>
        <taxon>Sphaeropleales</taxon>
        <taxon>Selenastraceae</taxon>
        <taxon>Monoraphidium</taxon>
    </lineage>
</organism>
<dbReference type="RefSeq" id="XP_013890764.1">
    <property type="nucleotide sequence ID" value="XM_014035310.1"/>
</dbReference>
<proteinExistence type="predicted"/>
<feature type="coiled-coil region" evidence="1">
    <location>
        <begin position="60"/>
        <end position="176"/>
    </location>
</feature>
<feature type="region of interest" description="Disordered" evidence="2">
    <location>
        <begin position="1"/>
        <end position="30"/>
    </location>
</feature>
<evidence type="ECO:0000256" key="1">
    <source>
        <dbReference type="SAM" id="Coils"/>
    </source>
</evidence>
<feature type="compositionally biased region" description="Basic and acidic residues" evidence="2">
    <location>
        <begin position="1"/>
        <end position="11"/>
    </location>
</feature>
<dbReference type="KEGG" id="mng:MNEG_16219"/>
<evidence type="ECO:0000256" key="2">
    <source>
        <dbReference type="SAM" id="MobiDB-lite"/>
    </source>
</evidence>